<comment type="caution">
    <text evidence="1">The sequence shown here is derived from an EMBL/GenBank/DDBJ whole genome shotgun (WGS) entry which is preliminary data.</text>
</comment>
<dbReference type="InterPro" id="IPR058154">
    <property type="entry name" value="Bxb1_TTP-like"/>
</dbReference>
<proteinExistence type="predicted"/>
<evidence type="ECO:0000313" key="1">
    <source>
        <dbReference type="EMBL" id="KXT82083.1"/>
    </source>
</evidence>
<evidence type="ECO:0000313" key="2">
    <source>
        <dbReference type="Proteomes" id="UP000070497"/>
    </source>
</evidence>
<dbReference type="Pfam" id="PF25681">
    <property type="entry name" value="Phage_TTP_17"/>
    <property type="match status" value="1"/>
</dbReference>
<dbReference type="AlphaFoldDB" id="A0A139P1W6"/>
<dbReference type="EMBL" id="LQRI01000146">
    <property type="protein sequence ID" value="KXT82083.1"/>
    <property type="molecule type" value="Genomic_DNA"/>
</dbReference>
<gene>
    <name evidence="1" type="ORF">SORDD14_00933</name>
</gene>
<dbReference type="Proteomes" id="UP000070497">
    <property type="component" value="Unassembled WGS sequence"/>
</dbReference>
<reference evidence="1 2" key="1">
    <citation type="submission" date="2016-01" db="EMBL/GenBank/DDBJ databases">
        <title>Highly variable Streptococcus oralis are common among viridans streptococci isolated from primates.</title>
        <authorList>
            <person name="Denapaite D."/>
            <person name="Rieger M."/>
            <person name="Koendgen S."/>
            <person name="Brueckner R."/>
            <person name="Ochigava I."/>
            <person name="Kappeler P."/>
            <person name="Maetz-Rensing K."/>
            <person name="Leendertz F."/>
            <person name="Hakenbeck R."/>
        </authorList>
    </citation>
    <scope>NUCLEOTIDE SEQUENCE [LARGE SCALE GENOMIC DNA]</scope>
    <source>
        <strain evidence="1 2">DD14</strain>
    </source>
</reference>
<sequence length="183" mass="19420">MGKEANVTTAKPKIGGAVYSAPLGTPLPTDATTELDQAFEALGYISEDGMTNSNSPESENIKAWGGVVVSSVQKEKTDTFKYMLIEALNLHVLKEVYGPDNVSGDLSSGITIKANSKELPHHCLVIETILKGGVLKRIVIPSGKVTAIDEITYNDGSVLGYGTTVTAFPNAADDTHYEYIKGA</sequence>
<organism evidence="1 2">
    <name type="scientific">Streptococcus oralis</name>
    <dbReference type="NCBI Taxonomy" id="1303"/>
    <lineage>
        <taxon>Bacteria</taxon>
        <taxon>Bacillati</taxon>
        <taxon>Bacillota</taxon>
        <taxon>Bacilli</taxon>
        <taxon>Lactobacillales</taxon>
        <taxon>Streptococcaceae</taxon>
        <taxon>Streptococcus</taxon>
    </lineage>
</organism>
<accession>A0A139P1W6</accession>
<protein>
    <submittedName>
        <fullName evidence="1">Phage major tail protein</fullName>
    </submittedName>
</protein>
<dbReference type="PATRIC" id="fig|1303.77.peg.1061"/>
<dbReference type="RefSeq" id="WP_061418857.1">
    <property type="nucleotide sequence ID" value="NZ_KQ969337.1"/>
</dbReference>
<name>A0A139P1W6_STROR</name>